<evidence type="ECO:0000256" key="4">
    <source>
        <dbReference type="ARBA" id="ARBA00023163"/>
    </source>
</evidence>
<dbReference type="KEGG" id="cmiu:B1H56_13235"/>
<dbReference type="SUPFAM" id="SSF52172">
    <property type="entry name" value="CheY-like"/>
    <property type="match status" value="1"/>
</dbReference>
<keyword evidence="2" id="KW-0805">Transcription regulation</keyword>
<keyword evidence="3" id="KW-0238">DNA-binding</keyword>
<evidence type="ECO:0000256" key="6">
    <source>
        <dbReference type="PROSITE-ProRule" id="PRU00169"/>
    </source>
</evidence>
<dbReference type="PROSITE" id="PS00041">
    <property type="entry name" value="HTH_ARAC_FAMILY_1"/>
    <property type="match status" value="1"/>
</dbReference>
<dbReference type="InterPro" id="IPR011006">
    <property type="entry name" value="CheY-like_superfamily"/>
</dbReference>
<dbReference type="PROSITE" id="PS01124">
    <property type="entry name" value="HTH_ARAC_FAMILY_2"/>
    <property type="match status" value="1"/>
</dbReference>
<dbReference type="Gene3D" id="3.40.50.2300">
    <property type="match status" value="1"/>
</dbReference>
<feature type="domain" description="HTH araC/xylS-type" evidence="7">
    <location>
        <begin position="409"/>
        <end position="508"/>
    </location>
</feature>
<dbReference type="GO" id="GO:0043565">
    <property type="term" value="F:sequence-specific DNA binding"/>
    <property type="evidence" value="ECO:0007669"/>
    <property type="project" value="InterPro"/>
</dbReference>
<feature type="modified residue" description="4-aspartylphosphate" evidence="6">
    <location>
        <position position="57"/>
    </location>
</feature>
<dbReference type="InterPro" id="IPR018060">
    <property type="entry name" value="HTH_AraC"/>
</dbReference>
<dbReference type="PANTHER" id="PTHR43280:SF28">
    <property type="entry name" value="HTH-TYPE TRANSCRIPTIONAL ACTIVATOR RHAS"/>
    <property type="match status" value="1"/>
</dbReference>
<reference evidence="9 10" key="1">
    <citation type="submission" date="2016-02" db="EMBL/GenBank/DDBJ databases">
        <authorList>
            <person name="Wen L."/>
            <person name="He K."/>
            <person name="Yang H."/>
        </authorList>
    </citation>
    <scope>NUCLEOTIDE SEQUENCE [LARGE SCALE GENOMIC DNA]</scope>
    <source>
        <strain evidence="9 10">DSM 22607</strain>
    </source>
</reference>
<dbReference type="InterPro" id="IPR001789">
    <property type="entry name" value="Sig_transdc_resp-reg_receiver"/>
</dbReference>
<dbReference type="PRINTS" id="PR00032">
    <property type="entry name" value="HTHARAC"/>
</dbReference>
<dbReference type="SUPFAM" id="SSF46689">
    <property type="entry name" value="Homeodomain-like"/>
    <property type="match status" value="1"/>
</dbReference>
<dbReference type="AlphaFoldDB" id="A0A136Q944"/>
<gene>
    <name evidence="9" type="ORF">HMPREF3293_00048</name>
</gene>
<dbReference type="PROSITE" id="PS50110">
    <property type="entry name" value="RESPONSE_REGULATORY"/>
    <property type="match status" value="1"/>
</dbReference>
<dbReference type="PANTHER" id="PTHR43280">
    <property type="entry name" value="ARAC-FAMILY TRANSCRIPTIONAL REGULATOR"/>
    <property type="match status" value="1"/>
</dbReference>
<dbReference type="InterPro" id="IPR009057">
    <property type="entry name" value="Homeodomain-like_sf"/>
</dbReference>
<evidence type="ECO:0000256" key="3">
    <source>
        <dbReference type="ARBA" id="ARBA00023125"/>
    </source>
</evidence>
<dbReference type="RefSeq" id="WP_066523329.1">
    <property type="nucleotide sequence ID" value="NZ_CABMOF010000016.1"/>
</dbReference>
<dbReference type="SMART" id="SM00342">
    <property type="entry name" value="HTH_ARAC"/>
    <property type="match status" value="1"/>
</dbReference>
<name>A0A136Q944_9FIRM</name>
<dbReference type="Pfam" id="PF00072">
    <property type="entry name" value="Response_reg"/>
    <property type="match status" value="1"/>
</dbReference>
<dbReference type="CDD" id="cd17536">
    <property type="entry name" value="REC_YesN-like"/>
    <property type="match status" value="1"/>
</dbReference>
<sequence length="512" mass="57802">MDYIPVLVVDDDKILLDDITSMYDWQGGGFQVVATAVNGVQALTLFRQFHPQLVITDIVMPGMNGIDLLREIRALDHSVHVILLTSYDEFCYAKQGLQYAANDYLLKSEISPETLSRKMESIAEELRKEIEFTSFLKQNVIGELFHSGRLSIPSSTQRDQTLRAFVEKSYYHIILELPSSIRSGLPEMAVDEVMKNILDFPYAAEILPVAAVPVSARHILLVLQFSDAKSQLAARNYLYRFCRKLLDRLESILHHGACLLFSETMQPLTDFYSVYASLGIPERHFRQLSAGSLIVEVSSLAPGRKTPDPDADPSAMVSLLEEGNLFELRTLFDRAIFFLEKCDGLDPFPELAGRLFHSIDQMVYSRRFEHPSFPTVYSYAEFFAWCISAAEEALAADKGSAPDTSALIKRAIEFIYQNYSDIRLGTSMLAGFSYLSVGYLCTLFKQETGKSVKKFITDVRIGKAKKLLQDPTRRISDIAALVGYSSGQYFSQIFQKCTGLAPKEYQRHMNHE</sequence>
<dbReference type="EMBL" id="LSZW01000002">
    <property type="protein sequence ID" value="KXK67124.1"/>
    <property type="molecule type" value="Genomic_DNA"/>
</dbReference>
<evidence type="ECO:0000256" key="2">
    <source>
        <dbReference type="ARBA" id="ARBA00023015"/>
    </source>
</evidence>
<comment type="caution">
    <text evidence="9">The sequence shown here is derived from an EMBL/GenBank/DDBJ whole genome shotgun (WGS) entry which is preliminary data.</text>
</comment>
<evidence type="ECO:0000259" key="8">
    <source>
        <dbReference type="PROSITE" id="PS50110"/>
    </source>
</evidence>
<dbReference type="Pfam" id="PF12833">
    <property type="entry name" value="HTH_18"/>
    <property type="match status" value="1"/>
</dbReference>
<feature type="domain" description="Response regulatory" evidence="8">
    <location>
        <begin position="5"/>
        <end position="122"/>
    </location>
</feature>
<keyword evidence="6" id="KW-0597">Phosphoprotein</keyword>
<dbReference type="InterPro" id="IPR018062">
    <property type="entry name" value="HTH_AraC-typ_CS"/>
</dbReference>
<dbReference type="OrthoDB" id="9794370at2"/>
<evidence type="ECO:0000256" key="5">
    <source>
        <dbReference type="ARBA" id="ARBA00024867"/>
    </source>
</evidence>
<evidence type="ECO:0000313" key="9">
    <source>
        <dbReference type="EMBL" id="KXK67124.1"/>
    </source>
</evidence>
<dbReference type="SMART" id="SM00448">
    <property type="entry name" value="REC"/>
    <property type="match status" value="1"/>
</dbReference>
<evidence type="ECO:0000259" key="7">
    <source>
        <dbReference type="PROSITE" id="PS01124"/>
    </source>
</evidence>
<evidence type="ECO:0000256" key="1">
    <source>
        <dbReference type="ARBA" id="ARBA00018672"/>
    </source>
</evidence>
<keyword evidence="4" id="KW-0804">Transcription</keyword>
<evidence type="ECO:0000313" key="10">
    <source>
        <dbReference type="Proteomes" id="UP000070366"/>
    </source>
</evidence>
<organism evidence="9 10">
    <name type="scientific">Christensenella minuta</name>
    <dbReference type="NCBI Taxonomy" id="626937"/>
    <lineage>
        <taxon>Bacteria</taxon>
        <taxon>Bacillati</taxon>
        <taxon>Bacillota</taxon>
        <taxon>Clostridia</taxon>
        <taxon>Christensenellales</taxon>
        <taxon>Christensenellaceae</taxon>
        <taxon>Christensenella</taxon>
    </lineage>
</organism>
<dbReference type="GO" id="GO:0003700">
    <property type="term" value="F:DNA-binding transcription factor activity"/>
    <property type="evidence" value="ECO:0007669"/>
    <property type="project" value="InterPro"/>
</dbReference>
<protein>
    <recommendedName>
        <fullName evidence="1">Stage 0 sporulation protein A homolog</fullName>
    </recommendedName>
</protein>
<accession>A0A136Q944</accession>
<dbReference type="STRING" id="626937.HMPREF3293_00048"/>
<dbReference type="Proteomes" id="UP000070366">
    <property type="component" value="Unassembled WGS sequence"/>
</dbReference>
<proteinExistence type="predicted"/>
<dbReference type="InterPro" id="IPR020449">
    <property type="entry name" value="Tscrpt_reg_AraC-type_HTH"/>
</dbReference>
<dbReference type="Gene3D" id="1.10.10.60">
    <property type="entry name" value="Homeodomain-like"/>
    <property type="match status" value="2"/>
</dbReference>
<keyword evidence="10" id="KW-1185">Reference proteome</keyword>
<dbReference type="GO" id="GO:0000160">
    <property type="term" value="P:phosphorelay signal transduction system"/>
    <property type="evidence" value="ECO:0007669"/>
    <property type="project" value="InterPro"/>
</dbReference>
<comment type="function">
    <text evidence="5">May play the central regulatory role in sporulation. It may be an element of the effector pathway responsible for the activation of sporulation genes in response to nutritional stress. Spo0A may act in concert with spo0H (a sigma factor) to control the expression of some genes that are critical to the sporulation process.</text>
</comment>